<reference evidence="2" key="1">
    <citation type="submission" date="2016-11" db="EMBL/GenBank/DDBJ databases">
        <title>Trade-off between light-utilization and light-protection in marine flavobacteria.</title>
        <authorList>
            <person name="Kumagai Y."/>
            <person name="Yoshizawa S."/>
            <person name="Kogure K."/>
        </authorList>
    </citation>
    <scope>NUCLEOTIDE SEQUENCE [LARGE SCALE GENOMIC DNA]</scope>
    <source>
        <strain evidence="2">SG-18</strain>
    </source>
</reference>
<keyword evidence="2" id="KW-1185">Reference proteome</keyword>
<sequence length="129" mass="14685">MIGCENFYGDESLGSGYFLWKEGSYASIGYTGNNDNSSIGYTVIKENVLEAKKNENYIIVKTVMFNKDQQKNLSYWVIDKSIKLDMSLCTDQSSCDSLLLSNLTKEKDSLAFKMLLKDKNVNLSFNNWN</sequence>
<evidence type="ECO:0000313" key="2">
    <source>
        <dbReference type="Proteomes" id="UP000239366"/>
    </source>
</evidence>
<proteinExistence type="predicted"/>
<accession>A0A2S7T9G3</accession>
<name>A0A2S7T9G3_9FLAO</name>
<dbReference type="Proteomes" id="UP000239366">
    <property type="component" value="Unassembled WGS sequence"/>
</dbReference>
<comment type="caution">
    <text evidence="1">The sequence shown here is derived from an EMBL/GenBank/DDBJ whole genome shotgun (WGS) entry which is preliminary data.</text>
</comment>
<organism evidence="1 2">
    <name type="scientific">Aureicoccus marinus</name>
    <dbReference type="NCBI Taxonomy" id="754435"/>
    <lineage>
        <taxon>Bacteria</taxon>
        <taxon>Pseudomonadati</taxon>
        <taxon>Bacteroidota</taxon>
        <taxon>Flavobacteriia</taxon>
        <taxon>Flavobacteriales</taxon>
        <taxon>Flavobacteriaceae</taxon>
        <taxon>Aureicoccus</taxon>
    </lineage>
</organism>
<protein>
    <submittedName>
        <fullName evidence="1">Uncharacterized protein</fullName>
    </submittedName>
</protein>
<dbReference type="AlphaFoldDB" id="A0A2S7T9G3"/>
<dbReference type="EMBL" id="MQVX01000001">
    <property type="protein sequence ID" value="PQJ16573.1"/>
    <property type="molecule type" value="Genomic_DNA"/>
</dbReference>
<evidence type="ECO:0000313" key="1">
    <source>
        <dbReference type="EMBL" id="PQJ16573.1"/>
    </source>
</evidence>
<gene>
    <name evidence="1" type="ORF">BST99_13345</name>
</gene>